<reference evidence="2" key="1">
    <citation type="journal article" date="2006" name="Proc. Natl. Acad. Sci. U.S.A.">
        <title>The complete genome of Rhodococcus sp. RHA1 provides insights into a catabolic powerhouse.</title>
        <authorList>
            <person name="McLeod M.P."/>
            <person name="Warren R.L."/>
            <person name="Hsiao W.W.L."/>
            <person name="Araki N."/>
            <person name="Myhre M."/>
            <person name="Fernandes C."/>
            <person name="Miyazawa D."/>
            <person name="Wong W."/>
            <person name="Lillquist A.L."/>
            <person name="Wang D."/>
            <person name="Dosanjh M."/>
            <person name="Hara H."/>
            <person name="Petrescu A."/>
            <person name="Morin R.D."/>
            <person name="Yang G."/>
            <person name="Stott J.M."/>
            <person name="Schein J.E."/>
            <person name="Shin H."/>
            <person name="Smailus D."/>
            <person name="Siddiqui A.S."/>
            <person name="Marra M.A."/>
            <person name="Jones S.J.M."/>
            <person name="Holt R."/>
            <person name="Brinkman F.S.L."/>
            <person name="Miyauchi K."/>
            <person name="Fukuda M."/>
            <person name="Davies J.E."/>
            <person name="Mohn W.W."/>
            <person name="Eltis L.D."/>
        </authorList>
    </citation>
    <scope>NUCLEOTIDE SEQUENCE [LARGE SCALE GENOMIC DNA]</scope>
    <source>
        <strain evidence="2">RHA1</strain>
    </source>
</reference>
<dbReference type="Proteomes" id="UP000008710">
    <property type="component" value="Chromosome"/>
</dbReference>
<dbReference type="EMBL" id="CP000431">
    <property type="protein sequence ID" value="ABG92888.1"/>
    <property type="molecule type" value="Genomic_DNA"/>
</dbReference>
<evidence type="ECO:0000313" key="1">
    <source>
        <dbReference type="EMBL" id="ABG92888.1"/>
    </source>
</evidence>
<proteinExistence type="predicted"/>
<protein>
    <submittedName>
        <fullName evidence="1">Uncharacterized protein</fullName>
    </submittedName>
</protein>
<evidence type="ECO:0000313" key="2">
    <source>
        <dbReference type="Proteomes" id="UP000008710"/>
    </source>
</evidence>
<gene>
    <name evidence="1" type="ordered locus">RHA1_ro01061</name>
</gene>
<dbReference type="KEGG" id="rha:RHA1_ro01061"/>
<sequence>MTAPRDVRVRTLSLLLPEPGRKGRLAAISAAVCHRRDMATYRYLDKDRNVLEEQDFGTVQDAEEHRLSVLGAEIIEEVEDSGTPES</sequence>
<organism evidence="1 2">
    <name type="scientific">Rhodococcus jostii (strain RHA1)</name>
    <dbReference type="NCBI Taxonomy" id="101510"/>
    <lineage>
        <taxon>Bacteria</taxon>
        <taxon>Bacillati</taxon>
        <taxon>Actinomycetota</taxon>
        <taxon>Actinomycetes</taxon>
        <taxon>Mycobacteriales</taxon>
        <taxon>Nocardiaceae</taxon>
        <taxon>Rhodococcus</taxon>
    </lineage>
</organism>
<accession>Q0SHU8</accession>
<dbReference type="HOGENOM" id="CLU_2495818_0_0_11"/>
<dbReference type="AlphaFoldDB" id="Q0SHU8"/>
<name>Q0SHU8_RHOJR</name>